<dbReference type="Proteomes" id="UP001235343">
    <property type="component" value="Unassembled WGS sequence"/>
</dbReference>
<organism evidence="2 3">
    <name type="scientific">Aquibacillus rhizosphaerae</name>
    <dbReference type="NCBI Taxonomy" id="3051431"/>
    <lineage>
        <taxon>Bacteria</taxon>
        <taxon>Bacillati</taxon>
        <taxon>Bacillota</taxon>
        <taxon>Bacilli</taxon>
        <taxon>Bacillales</taxon>
        <taxon>Bacillaceae</taxon>
        <taxon>Aquibacillus</taxon>
    </lineage>
</organism>
<dbReference type="InterPro" id="IPR035919">
    <property type="entry name" value="EAL_sf"/>
</dbReference>
<dbReference type="SMART" id="SM00052">
    <property type="entry name" value="EAL"/>
    <property type="match status" value="1"/>
</dbReference>
<comment type="caution">
    <text evidence="2">The sequence shown here is derived from an EMBL/GenBank/DDBJ whole genome shotgun (WGS) entry which is preliminary data.</text>
</comment>
<dbReference type="CDD" id="cd01948">
    <property type="entry name" value="EAL"/>
    <property type="match status" value="1"/>
</dbReference>
<accession>A0ABT7L895</accession>
<keyword evidence="3" id="KW-1185">Reference proteome</keyword>
<sequence length="278" mass="32192">MDNSLFSKLSILDILSYLNHSHVKRLSKANDFLKFMQLKKIMKSESLSTYYQPILDLESEQMIGYEALNRPPKSKQFPTTESFYDFIGHTNQVFHFEKLARNLAIKKFHSEVKKHPQQKNHLLFINIQPQVLVDSNYKSGETLELLQQHEISPNQVVFELTEKTAVTDFTMFERVLSNYRSQGFRIAIDDAGSGFNSLKTLVHLKPEFIKFDRTLIHNIHRNESQQQLIGLLVEFARKSNTKVLAEGIEKKEDLQFLKKSGVHLGQGYGLAMPSQQFQ</sequence>
<dbReference type="InterPro" id="IPR050706">
    <property type="entry name" value="Cyclic-di-GMP_PDE-like"/>
</dbReference>
<dbReference type="EMBL" id="JASTZU010000053">
    <property type="protein sequence ID" value="MDL4842084.1"/>
    <property type="molecule type" value="Genomic_DNA"/>
</dbReference>
<protein>
    <submittedName>
        <fullName evidence="2">EAL domain-containing protein</fullName>
    </submittedName>
</protein>
<feature type="domain" description="EAL" evidence="1">
    <location>
        <begin position="31"/>
        <end position="278"/>
    </location>
</feature>
<dbReference type="PROSITE" id="PS50883">
    <property type="entry name" value="EAL"/>
    <property type="match status" value="1"/>
</dbReference>
<name>A0ABT7L895_9BACI</name>
<dbReference type="PANTHER" id="PTHR33121:SF76">
    <property type="entry name" value="SIGNALING PROTEIN"/>
    <property type="match status" value="1"/>
</dbReference>
<gene>
    <name evidence="2" type="ORF">QQS35_16720</name>
</gene>
<dbReference type="SUPFAM" id="SSF141868">
    <property type="entry name" value="EAL domain-like"/>
    <property type="match status" value="1"/>
</dbReference>
<evidence type="ECO:0000259" key="1">
    <source>
        <dbReference type="PROSITE" id="PS50883"/>
    </source>
</evidence>
<evidence type="ECO:0000313" key="2">
    <source>
        <dbReference type="EMBL" id="MDL4842084.1"/>
    </source>
</evidence>
<reference evidence="2 3" key="1">
    <citation type="submission" date="2023-06" db="EMBL/GenBank/DDBJ databases">
        <title>Aquibacillus rhizosphaerae LR5S19.</title>
        <authorList>
            <person name="Sun J.-Q."/>
        </authorList>
    </citation>
    <scope>NUCLEOTIDE SEQUENCE [LARGE SCALE GENOMIC DNA]</scope>
    <source>
        <strain evidence="2 3">LR5S19</strain>
    </source>
</reference>
<dbReference type="PANTHER" id="PTHR33121">
    <property type="entry name" value="CYCLIC DI-GMP PHOSPHODIESTERASE PDEF"/>
    <property type="match status" value="1"/>
</dbReference>
<dbReference type="Pfam" id="PF00563">
    <property type="entry name" value="EAL"/>
    <property type="match status" value="1"/>
</dbReference>
<dbReference type="InterPro" id="IPR001633">
    <property type="entry name" value="EAL_dom"/>
</dbReference>
<dbReference type="RefSeq" id="WP_285933373.1">
    <property type="nucleotide sequence ID" value="NZ_JASTZU010000053.1"/>
</dbReference>
<evidence type="ECO:0000313" key="3">
    <source>
        <dbReference type="Proteomes" id="UP001235343"/>
    </source>
</evidence>
<proteinExistence type="predicted"/>
<dbReference type="Gene3D" id="3.20.20.450">
    <property type="entry name" value="EAL domain"/>
    <property type="match status" value="1"/>
</dbReference>